<dbReference type="SUPFAM" id="SSF47598">
    <property type="entry name" value="Ribbon-helix-helix"/>
    <property type="match status" value="1"/>
</dbReference>
<feature type="region of interest" description="Disordered" evidence="1">
    <location>
        <begin position="102"/>
        <end position="133"/>
    </location>
</feature>
<dbReference type="InterPro" id="IPR010985">
    <property type="entry name" value="Ribbon_hlx_hlx"/>
</dbReference>
<dbReference type="KEGG" id="nyu:D7D52_36005"/>
<feature type="compositionally biased region" description="Basic residues" evidence="1">
    <location>
        <begin position="123"/>
        <end position="133"/>
    </location>
</feature>
<dbReference type="Proteomes" id="UP000267164">
    <property type="component" value="Chromosome"/>
</dbReference>
<dbReference type="OrthoDB" id="4571491at2"/>
<sequence length="133" mass="14217">MAPAARKDRKDLEIASTRKHADTGDDWADATATKPAVREEPVKKLSLEFPESVHRATKAGAALRGNTMLGEIVQMCRARNGMAPWPADIIASVKAQIAAEAAEAGEHPGEEFEAEAVAPAPAKKARAPRKRVL</sequence>
<evidence type="ECO:0000313" key="2">
    <source>
        <dbReference type="EMBL" id="AYF78344.1"/>
    </source>
</evidence>
<keyword evidence="3" id="KW-1185">Reference proteome</keyword>
<proteinExistence type="predicted"/>
<gene>
    <name evidence="2" type="ORF">D7D52_36005</name>
</gene>
<evidence type="ECO:0000256" key="1">
    <source>
        <dbReference type="SAM" id="MobiDB-lite"/>
    </source>
</evidence>
<accession>A0A386ZME3</accession>
<reference evidence="2 3" key="1">
    <citation type="submission" date="2018-09" db="EMBL/GenBank/DDBJ databases">
        <title>Nocardia yunnanensis sp. nov., an actinomycete isolated from a soil sample.</title>
        <authorList>
            <person name="Zhang J."/>
        </authorList>
    </citation>
    <scope>NUCLEOTIDE SEQUENCE [LARGE SCALE GENOMIC DNA]</scope>
    <source>
        <strain evidence="2 3">CFHS0054</strain>
    </source>
</reference>
<dbReference type="AlphaFoldDB" id="A0A386ZME3"/>
<name>A0A386ZME3_9NOCA</name>
<organism evidence="2 3">
    <name type="scientific">Nocardia yunnanensis</name>
    <dbReference type="NCBI Taxonomy" id="2382165"/>
    <lineage>
        <taxon>Bacteria</taxon>
        <taxon>Bacillati</taxon>
        <taxon>Actinomycetota</taxon>
        <taxon>Actinomycetes</taxon>
        <taxon>Mycobacteriales</taxon>
        <taxon>Nocardiaceae</taxon>
        <taxon>Nocardia</taxon>
    </lineage>
</organism>
<dbReference type="GO" id="GO:0006355">
    <property type="term" value="P:regulation of DNA-templated transcription"/>
    <property type="evidence" value="ECO:0007669"/>
    <property type="project" value="InterPro"/>
</dbReference>
<feature type="region of interest" description="Disordered" evidence="1">
    <location>
        <begin position="1"/>
        <end position="39"/>
    </location>
</feature>
<protein>
    <submittedName>
        <fullName evidence="2">Uncharacterized protein</fullName>
    </submittedName>
</protein>
<feature type="compositionally biased region" description="Basic and acidic residues" evidence="1">
    <location>
        <begin position="1"/>
        <end position="13"/>
    </location>
</feature>
<evidence type="ECO:0000313" key="3">
    <source>
        <dbReference type="Proteomes" id="UP000267164"/>
    </source>
</evidence>
<dbReference type="EMBL" id="CP032568">
    <property type="protein sequence ID" value="AYF78344.1"/>
    <property type="molecule type" value="Genomic_DNA"/>
</dbReference>